<dbReference type="VEuPathDB" id="PiroplasmaDB:BEWA_015530"/>
<organism evidence="4 5">
    <name type="scientific">Theileria equi strain WA</name>
    <dbReference type="NCBI Taxonomy" id="1537102"/>
    <lineage>
        <taxon>Eukaryota</taxon>
        <taxon>Sar</taxon>
        <taxon>Alveolata</taxon>
        <taxon>Apicomplexa</taxon>
        <taxon>Aconoidasida</taxon>
        <taxon>Piroplasmida</taxon>
        <taxon>Theileriidae</taxon>
        <taxon>Theileria</taxon>
    </lineage>
</organism>
<evidence type="ECO:0000313" key="4">
    <source>
        <dbReference type="EMBL" id="EKX72992.1"/>
    </source>
</evidence>
<protein>
    <submittedName>
        <fullName evidence="4">Uncharacterized protein</fullName>
    </submittedName>
</protein>
<gene>
    <name evidence="4" type="ORF">BEWA_015530</name>
</gene>
<evidence type="ECO:0000256" key="1">
    <source>
        <dbReference type="ARBA" id="ARBA00004123"/>
    </source>
</evidence>
<dbReference type="STRING" id="1537102.L1LC17"/>
<dbReference type="EMBL" id="ACOU01000004">
    <property type="protein sequence ID" value="EKX72992.1"/>
    <property type="molecule type" value="Genomic_DNA"/>
</dbReference>
<evidence type="ECO:0000256" key="3">
    <source>
        <dbReference type="SAM" id="MobiDB-lite"/>
    </source>
</evidence>
<feature type="region of interest" description="Disordered" evidence="3">
    <location>
        <begin position="683"/>
        <end position="745"/>
    </location>
</feature>
<dbReference type="PANTHER" id="PTHR13213">
    <property type="entry name" value="MYB-BINDING PROTEIN 1A FAMILY MEMBER"/>
    <property type="match status" value="1"/>
</dbReference>
<comment type="caution">
    <text evidence="4">The sequence shown here is derived from an EMBL/GenBank/DDBJ whole genome shotgun (WGS) entry which is preliminary data.</text>
</comment>
<dbReference type="GeneID" id="15802656"/>
<feature type="compositionally biased region" description="Acidic residues" evidence="3">
    <location>
        <begin position="683"/>
        <end position="741"/>
    </location>
</feature>
<dbReference type="InterPro" id="IPR007015">
    <property type="entry name" value="DNA_pol_V/MYBBP1A"/>
</dbReference>
<keyword evidence="2" id="KW-0539">Nucleus</keyword>
<accession>L1LC17</accession>
<dbReference type="eggNOG" id="ENOG502R04A">
    <property type="taxonomic scope" value="Eukaryota"/>
</dbReference>
<comment type="subcellular location">
    <subcellularLocation>
        <location evidence="1">Nucleus</location>
    </subcellularLocation>
</comment>
<name>L1LC17_THEEQ</name>
<evidence type="ECO:0000256" key="2">
    <source>
        <dbReference type="ARBA" id="ARBA00023242"/>
    </source>
</evidence>
<reference evidence="4 5" key="1">
    <citation type="journal article" date="2012" name="BMC Genomics">
        <title>Comparative genomic analysis and phylogenetic position of Theileria equi.</title>
        <authorList>
            <person name="Kappmeyer L.S."/>
            <person name="Thiagarajan M."/>
            <person name="Herndon D.R."/>
            <person name="Ramsay J.D."/>
            <person name="Caler E."/>
            <person name="Djikeng A."/>
            <person name="Gillespie J.J."/>
            <person name="Lau A.O."/>
            <person name="Roalson E.H."/>
            <person name="Silva J.C."/>
            <person name="Silva M.G."/>
            <person name="Suarez C.E."/>
            <person name="Ueti M.W."/>
            <person name="Nene V.M."/>
            <person name="Mealey R.H."/>
            <person name="Knowles D.P."/>
            <person name="Brayton K.A."/>
        </authorList>
    </citation>
    <scope>NUCLEOTIDE SEQUENCE [LARGE SCALE GENOMIC DNA]</scope>
    <source>
        <strain evidence="4 5">WA</strain>
    </source>
</reference>
<dbReference type="GO" id="GO:0006355">
    <property type="term" value="P:regulation of DNA-templated transcription"/>
    <property type="evidence" value="ECO:0007669"/>
    <property type="project" value="InterPro"/>
</dbReference>
<keyword evidence="5" id="KW-1185">Reference proteome</keyword>
<dbReference type="OrthoDB" id="342531at2759"/>
<dbReference type="PANTHER" id="PTHR13213:SF2">
    <property type="entry name" value="MYB-BINDING PROTEIN 1A"/>
    <property type="match status" value="1"/>
</dbReference>
<dbReference type="Proteomes" id="UP000031512">
    <property type="component" value="Unassembled WGS sequence"/>
</dbReference>
<dbReference type="GO" id="GO:0003677">
    <property type="term" value="F:DNA binding"/>
    <property type="evidence" value="ECO:0007669"/>
    <property type="project" value="InterPro"/>
</dbReference>
<sequence length="1099" mass="124781">MSKFDEKRFLSCFEQLTEFDAEKRKESINKILLDIETGDKATKNKEDEWRVGPLSTNREYKYKYALKDNILLQYTIDRLLKGIRSKRKNSRIGFTVALLSVLRVHIDNVDPGAVAKAILEYTNTKECVPSEVKDALCGRLFGIAILQRVGYFSLPQCVEYLSEICQSVWEVYDYKIYFQDAASILQFLIARDVYTATKDAEVSLSHVKDRISDLFDEANVDKTLKDEGVLSCPLMSLYALLHKYIYNGDSSLAVISQSPASQQNLPISLRYVSCIPRYHPVVPSFFHILIESADIQRVCISIDTLFESTVQNAFTAFRLYAVLLSKIGYKVIEHSRAYIQAIMKYNHASRDHPLKIIVSHTLHLLCGIFSKEASKQEYALQDHEIYGYIQAQMIDFKQMFDPEQHGRRVNMDIDDGSRISCIMHIGESCNFSMGSFSTFQKVIDTILRNSDVTKVYPYFKAEFCTVEASEAPTGESSNSKVSWMFAVLQLCVASHGDPALRLKMLGDFAKLCLNCTADLLPARTNSVITQLARILETCFKTKSFKTEETVHNVTSIYLEVGKATDKTGELIFDRLYNMSVKMDMTNLRLCVLSLALLLKMRHLKSQQNEVIEEFAEALCEAVQDLGDVRLQSATLSAIITDDHSPDFGLFHTIAKEIWRQLSGTLSLDVQKILVKNAVLYDIDEDEDDDTSEESESEDSESEKDQEESEDDEKSDESEEEEEDDDEDEKDEEQEDEGEDSDIELKTLSSVVDELLTVESGYSKVRMERRRLMQELTPDSLRMKIRYLDLLQAHFEGKSHDVFSMKSMVRLLNSYVKSVVMQEKDLKKGMKEVLVSYSNKVAKLIKGGPKTSTESPSDELRQLIIDLQTNIIKTLQTTRKVLDVTLDTFIHLCRMEKAIFGDTLSSTSVIYMGLLSSVFTKKCKIGTRFFVTLSRRLPSVFEGIDLLKITSECRVDFVQSEVLQIAEKTLEYVSGDALKKHMETYNLDSEFSGVDVEAFSSPGKTTERFIHLLDILSTKASEESKNGKSNERGLSLQLIKSLARVAVLVVKRISTSKNPKLLGNLKEKIQNLTKAVESSDPKRRKLVQPFNAVIKEINKL</sequence>
<dbReference type="GO" id="GO:0005730">
    <property type="term" value="C:nucleolus"/>
    <property type="evidence" value="ECO:0007669"/>
    <property type="project" value="InterPro"/>
</dbReference>
<dbReference type="AlphaFoldDB" id="L1LC17"/>
<dbReference type="KEGG" id="beq:BEWA_015530"/>
<evidence type="ECO:0000313" key="5">
    <source>
        <dbReference type="Proteomes" id="UP000031512"/>
    </source>
</evidence>
<proteinExistence type="predicted"/>
<dbReference type="RefSeq" id="XP_004832444.1">
    <property type="nucleotide sequence ID" value="XM_004832387.1"/>
</dbReference>
<dbReference type="Pfam" id="PF04931">
    <property type="entry name" value="DNA_pol_phi"/>
    <property type="match status" value="1"/>
</dbReference>